<gene>
    <name evidence="8" type="ORF">XYLVIOL_LOCUS3658</name>
</gene>
<feature type="compositionally biased region" description="Basic and acidic residues" evidence="6">
    <location>
        <begin position="3924"/>
        <end position="3933"/>
    </location>
</feature>
<evidence type="ECO:0000256" key="5">
    <source>
        <dbReference type="PROSITE-ProRule" id="PRU00042"/>
    </source>
</evidence>
<feature type="compositionally biased region" description="Basic and acidic residues" evidence="6">
    <location>
        <begin position="1278"/>
        <end position="1314"/>
    </location>
</feature>
<dbReference type="PANTHER" id="PTHR24403">
    <property type="entry name" value="ZINC FINGER PROTEIN"/>
    <property type="match status" value="1"/>
</dbReference>
<feature type="compositionally biased region" description="Polar residues" evidence="6">
    <location>
        <begin position="92"/>
        <end position="101"/>
    </location>
</feature>
<feature type="compositionally biased region" description="Basic and acidic residues" evidence="6">
    <location>
        <begin position="1558"/>
        <end position="1570"/>
    </location>
</feature>
<feature type="compositionally biased region" description="Polar residues" evidence="6">
    <location>
        <begin position="3905"/>
        <end position="3919"/>
    </location>
</feature>
<feature type="region of interest" description="Disordered" evidence="6">
    <location>
        <begin position="2439"/>
        <end position="2475"/>
    </location>
</feature>
<feature type="compositionally biased region" description="Basic and acidic residues" evidence="6">
    <location>
        <begin position="2070"/>
        <end position="2098"/>
    </location>
</feature>
<feature type="region of interest" description="Disordered" evidence="6">
    <location>
        <begin position="2241"/>
        <end position="2325"/>
    </location>
</feature>
<feature type="region of interest" description="Disordered" evidence="6">
    <location>
        <begin position="3881"/>
        <end position="3984"/>
    </location>
</feature>
<feature type="region of interest" description="Disordered" evidence="6">
    <location>
        <begin position="1171"/>
        <end position="1325"/>
    </location>
</feature>
<feature type="region of interest" description="Disordered" evidence="6">
    <location>
        <begin position="742"/>
        <end position="976"/>
    </location>
</feature>
<keyword evidence="9" id="KW-1185">Reference proteome</keyword>
<feature type="compositionally biased region" description="Basic and acidic residues" evidence="6">
    <location>
        <begin position="3326"/>
        <end position="3341"/>
    </location>
</feature>
<feature type="region of interest" description="Disordered" evidence="6">
    <location>
        <begin position="3307"/>
        <end position="3343"/>
    </location>
</feature>
<feature type="compositionally biased region" description="Low complexity" evidence="6">
    <location>
        <begin position="2114"/>
        <end position="2123"/>
    </location>
</feature>
<feature type="compositionally biased region" description="Polar residues" evidence="6">
    <location>
        <begin position="929"/>
        <end position="938"/>
    </location>
</feature>
<feature type="region of interest" description="Disordered" evidence="6">
    <location>
        <begin position="77"/>
        <end position="193"/>
    </location>
</feature>
<dbReference type="PROSITE" id="PS50157">
    <property type="entry name" value="ZINC_FINGER_C2H2_2"/>
    <property type="match status" value="8"/>
</dbReference>
<feature type="compositionally biased region" description="Basic and acidic residues" evidence="6">
    <location>
        <begin position="1024"/>
        <end position="1040"/>
    </location>
</feature>
<feature type="compositionally biased region" description="Basic and acidic residues" evidence="6">
    <location>
        <begin position="899"/>
        <end position="926"/>
    </location>
</feature>
<feature type="region of interest" description="Disordered" evidence="6">
    <location>
        <begin position="3129"/>
        <end position="3182"/>
    </location>
</feature>
<feature type="domain" description="C2H2-type" evidence="7">
    <location>
        <begin position="2834"/>
        <end position="2861"/>
    </location>
</feature>
<feature type="compositionally biased region" description="Basic and acidic residues" evidence="6">
    <location>
        <begin position="3160"/>
        <end position="3182"/>
    </location>
</feature>
<feature type="domain" description="C2H2-type" evidence="7">
    <location>
        <begin position="2800"/>
        <end position="2832"/>
    </location>
</feature>
<evidence type="ECO:0000259" key="7">
    <source>
        <dbReference type="PROSITE" id="PS50157"/>
    </source>
</evidence>
<feature type="compositionally biased region" description="Basic and acidic residues" evidence="6">
    <location>
        <begin position="1806"/>
        <end position="1816"/>
    </location>
</feature>
<feature type="compositionally biased region" description="Polar residues" evidence="6">
    <location>
        <begin position="1358"/>
        <end position="1370"/>
    </location>
</feature>
<feature type="compositionally biased region" description="Polar residues" evidence="6">
    <location>
        <begin position="767"/>
        <end position="781"/>
    </location>
</feature>
<feature type="compositionally biased region" description="Low complexity" evidence="6">
    <location>
        <begin position="1589"/>
        <end position="1604"/>
    </location>
</feature>
<feature type="compositionally biased region" description="Basic and acidic residues" evidence="6">
    <location>
        <begin position="1738"/>
        <end position="1764"/>
    </location>
</feature>
<evidence type="ECO:0000256" key="4">
    <source>
        <dbReference type="ARBA" id="ARBA00022833"/>
    </source>
</evidence>
<feature type="compositionally biased region" description="Basic and acidic residues" evidence="6">
    <location>
        <begin position="3961"/>
        <end position="3977"/>
    </location>
</feature>
<feature type="compositionally biased region" description="Basic and acidic residues" evidence="6">
    <location>
        <begin position="1527"/>
        <end position="1545"/>
    </location>
</feature>
<keyword evidence="1" id="KW-0479">Metal-binding</keyword>
<reference evidence="8 9" key="1">
    <citation type="submission" date="2024-08" db="EMBL/GenBank/DDBJ databases">
        <authorList>
            <person name="Will J Nash"/>
            <person name="Angela Man"/>
            <person name="Seanna McTaggart"/>
            <person name="Kendall Baker"/>
            <person name="Tom Barker"/>
            <person name="Leah Catchpole"/>
            <person name="Alex Durrant"/>
            <person name="Karim Gharbi"/>
            <person name="Naomi Irish"/>
            <person name="Gemy Kaithakottil"/>
            <person name="Debby Ku"/>
            <person name="Aaliyah Providence"/>
            <person name="Felix Shaw"/>
            <person name="David Swarbreck"/>
            <person name="Chris Watkins"/>
            <person name="Ann M. McCartney"/>
            <person name="Giulio Formenti"/>
            <person name="Alice Mouton"/>
            <person name="Noel Vella"/>
            <person name="Bjorn M von Reumont"/>
            <person name="Adriana Vella"/>
            <person name="Wilfried Haerty"/>
        </authorList>
    </citation>
    <scope>NUCLEOTIDE SEQUENCE [LARGE SCALE GENOMIC DNA]</scope>
</reference>
<proteinExistence type="predicted"/>
<feature type="compositionally biased region" description="Polar residues" evidence="6">
    <location>
        <begin position="1087"/>
        <end position="1100"/>
    </location>
</feature>
<feature type="region of interest" description="Disordered" evidence="6">
    <location>
        <begin position="4074"/>
        <end position="4097"/>
    </location>
</feature>
<feature type="compositionally biased region" description="Basic and acidic residues" evidence="6">
    <location>
        <begin position="1256"/>
        <end position="1265"/>
    </location>
</feature>
<dbReference type="PANTHER" id="PTHR24403:SF67">
    <property type="entry name" value="FI01116P-RELATED"/>
    <property type="match status" value="1"/>
</dbReference>
<feature type="compositionally biased region" description="Basic and acidic residues" evidence="6">
    <location>
        <begin position="1632"/>
        <end position="1645"/>
    </location>
</feature>
<feature type="compositionally biased region" description="Basic and acidic residues" evidence="6">
    <location>
        <begin position="3760"/>
        <end position="3771"/>
    </location>
</feature>
<feature type="compositionally biased region" description="Basic and acidic residues" evidence="6">
    <location>
        <begin position="831"/>
        <end position="881"/>
    </location>
</feature>
<feature type="region of interest" description="Disordered" evidence="6">
    <location>
        <begin position="3690"/>
        <end position="3782"/>
    </location>
</feature>
<feature type="region of interest" description="Disordered" evidence="6">
    <location>
        <begin position="1683"/>
        <end position="1816"/>
    </location>
</feature>
<feature type="compositionally biased region" description="Polar residues" evidence="6">
    <location>
        <begin position="419"/>
        <end position="438"/>
    </location>
</feature>
<sequence>MDEYDKKFAEMQKYIPFLEAMIERLQNVKDKSREVQLQKMQSLHGILSNSKRKLKIETLQRCEDVLQKLHNKVEKFQGNTPGLHFPHKKNDASATQSSTASEDTKSQYVEDAKSQRTEDAKPSSSKETELQHAEQALEDGEIHETPASPSPPVSPDSGSQVAPIIIPTERKIDFDDKPDSKPASPDPIDTLPTKAPIIIPTERTSNDLTLSPKHGSCKSLDDMSFSEWDMLEETENQIVRNKTWPTIVSSGHDASTTVKMVGSNLPQKVNDGRTHAAMSMHSSRQIPTVPVPSLGGSRRLSSILEKNRLVGVNLDQVPPDSRSESPVSVSEVRLKSPDVEILFPKHGKNTPPRPKDNISRSNSKPSAPLLLSPPASTEPPLSMEDLAELLNEGGDNKAEKKGNRLTEDPGKLKKDKQESNTLGGTNNDGKNTQKSFLLTQEDIDSESERRWEEIDKHIVKLTSRKCLPNSSITKADSIKSSETKGPPQGSLGHGSSSFATIMPVDNRNQPSSPGSKMEPRFADNYERHPRQLRDNHGYDKDKVNVHNMHCRPDDDISNQMPILHSGPAKSDDRNVGLYQRRQGNVGPEISVPPRIDTEFRMEGPEYFNRQVPNQSHWPPMHPPVNTNEFCNNQWPPPSNFSGMPNSPAQTYRHPMGMHDDMWNVGANREPIHMDPHQMNEGQVRPNQFPGSINAGIRPLMSLNTTSQDISHISRPDEMLNVDVPNVPAIAALTSPTRFPVAPPYRNFQGENRPYDQSFDRGMEYPHQRQSWDSPSSRSTDVSYRAENEVPCGVMGPTEGPPGPYSRPSTPCPWTRDRDRGSSRGRNAYYNERSRGEPRNTFNRDTRRPEWTRDHNEWDNCNRFGRDARNISDRDPRIRMEHGAINQSPNQPRDNSTSVRDPRLAKDKHFSTGKGKDGGFNERDPRKRSTTAAFVTSSFRKNKDKVKSSSKSADSHRRADIENGSKQAQEKAGKDKMQSPLESLYGVIDTKAKSAQGYCLQNFKIPKIKRNESSESPTSSNNPEEVDKYESKTKKKDKEDATAEVSSSSDGNILLEDWSGDNNVVSEKKEEPKEVNTSTESAEEKSDVNVNEPDTISTTSAKLPENVEKPKKDEVEPEGSKTKDEVTQEWIEALIRKSFEFGEGKKFVEQAKFMQKLGEVLQTKKLKIIKKIIESDSESSSSGKDNTHETKKVRVKKKRRVIVSDSSDDESLAERLGILSATSKDSIKDTSVDSKDKKEEISKTVEEKSRSTGSTDLSEKDVDTKDATILAETPSTTEEQEKPKDDKANIVKEENIAETCKKEIKEEPTEDKEAISKAPKVRTKRRNSLEMLQEDIREMFISDGVVAATGHRQCRTQKDSNPAASTSNQNAPVIKKDDSIKRDVDMDSDAEDTVVPPKQKKPTKSRASDESSKTRGKPKREAQRITRQRSKQYNLSSDSEEDQPLALRTELVQNISSLSTQEACSDESEVLRRSKRIINKETIREPRVVVEKTDISKLEFSKVMFDSSSDESFGIDVSELAAAVDISLHPDKQPEPEPAEPTEKKKYSPTSSRKSTRKRTGEATNECKDDGQFSDEGSLISDISMSSSVASAKKATSSSSKTETSGNDELLSNILFSDLHSDIIRGLEPSKNNTDKDSLIVDKGSDADVDDDIGEVPVELNTKKFSAKKKKKKCNWQMGILSKKKKKKATLAALSPKGDSDLHNVSSEMETSTKTSTSSVVEDLGNKDPPDDMNQTVLEEPHDKAKEADSKQITEDDSKQQKSDESSNSSDSVEKKEASCKISGSEESLDVKDNKRKDKLASNTEKSTSKCKEDSDKSYNDLDIKKLIDYVWTGQERYKCLLCFFTGKNIVHHYKLNHPGKEILISRLKASDAKLAIQDAKDNNIEKTSTNPVTEETCKFRCRFCSLFTEGAAKVAMEAFYEHCTTHTGEYRFRCNSCPYQAVAKSSMRTHYYKVCRRFKDTFVEAITEDEIPDENCICGYLCSNCNYIQLKRSNVKQHIDLWHKHDLNVEIIKINMSLSSIEEESDKQIDVPEKKVKVEELALNTEKIEGSANNPVTFVIDNDDEVIEIEDGKENKISDNEDKKEKDALEVQPQKKDQLVPQQTVSDEKKKSPSTDTDSSLSTGNLSVFVCPPELEKKEVEIQLERKRKMQEIIQNIGIKLQKDASKKGLSIIDKLKDKMKSNVMIVGNETDSNAVPDSLSKISTDSTISSSTTPPECNTIELLSSTNVSTVENLEVNLSLSQENSDSKGTEDSTSTMQPSSTECKSQPMPEVNPVESQVRDPLATLDQKKSDKSDGEISDNENMRDAPPIFDSDSSSEQSDGELPTDVNMILKETSSINASSKDLMLTTIQRLAAQLQATKPLETCKDKASPNSEGQNTAFPIDHIPKPPDVVPIASIKKFVGKMQNRFHEISNESQDDSNPPKNFIRLRRLSGDMLSVPVQSSSDQEGLPVSKISVSESATPEKNNSLSKSDGEEECSFLKIENVVSLAPRADNDSAESPIINDIRKAVETSPMKSKGVSLLKKSNSPLILKRVNAVTIAQPLTKNIQTVQSTPETLKLIPVKSLSPAPVSVTTTQLAANFIPIAPKSKIIQVDNKLSFPIATTKSTVVSQANTRTVAVTGSPQPSNLNYKILKVVRTPAIKPIVTPIIKPKEMAMKLKSTEHYHAMLKASKLVHLYKCMARECRFTTDTLTQYHQHYIQHSVEVEKRNMLPPYDYQKCAYCYVTLEDWNQLKTHIDEKHAYCRYQCMYCFYRAVVPSYVQIHQMLSHPGHRGILLGKQIKEIPHKKDINRHDFVYPYVCQNGFLDCGKFFYVPESFMAHLKNKHSTLTATYKCHVCRATFRKVQQLIPHYKMHGFNKYQCLYCLHGSDSFNDMHNHLSAHHCNRLPQTLERSLPPKAVRNKDVIDQLIIRTLDETFKMTEEVIDVENDGKDGTIQVLIDRNSTISSSPAQKLFRPILPKDVTILNKEESELLNKSICSLFGTANTSSSSINATFTLQEKSLNESSNDSTTSKPFGSLVSDSDVSIISNKESPEKSLLDTCKKSSSLLDKSPTEAVDPSEGTFDCSDEFININLLDNPDFLKKVSNCSTDVSTVNKSTVDDSKQEDSDIEIVDVVDREVVPVKSIKSECDKKDSGDLSSKSKVESEVDTKEQQSSNVDVKDSDASTDTIKDSSDTTKTDKPLTLEDIKDTGFSGTKLYKCGYETCDFSAPSAVHLRTHLKECSLGGENKNLACAHCGKRFMKVGFLLEHIKSHGLKRFGCALCKMRCTVGYQAMAHMKMKHKYGCSKLVPADPKNPSADGLFIVQPVSQSGERKGKRRKTGTKTSEKETTEKGGSDSEKFTFSPDEIEALPRQAIYNREVQCAVCPYTTKVRMNIIRHLQLHAKDESVPESGPVNPVPCLDKKERMFDKMVNLASSSHQNGRMGGKPKEANKNNDDEFIPKFVPEHKRYVCGVAECNYLTVDEAMLRCHFKALHSEEQYFRCPHCPQPPPGQEGLNIAIDKMAVHLKMHDTRLYKCSHCNHHHYHRHVVERHLSDKHPEKRPFVKVIRELENTENNQQSVQEEVEEELPDPDGNHWKCNVCDYKCVYKAEMVNHTTITHDEKCQYKCSSCSFKTSGKIMFEQHVNSKHSNDPNVDYVLMYQRIKGVNKKSTDNAEQSGQDEPFDTTPLWRRDMPRIRHIRGILLEEEDEVAAESNSKTAKRKSDVDVSSTRPAKIKPGKSGSLDEAKQTKEKSKRSLSCDKVSTEVENVADSTPSTVDKPKETKIKPIEDNDSNESDVGRFGPYGKADGNMYVCTLCTQFKTKYKHDMRDHLYRELNYARWHCKDCGYLSVNRNALLKHFNKHHNGERPNHEPLSPDNDIEEWVCTLLRRQTSMIKGLLGKQNASNAESSTTTNSTETKPVPNKSTQGTVNKTSKVANVTDKPSDVQDNKNKKATINVETLDGNSKDNDTPVVNANDDNTSKKDETVKTTEAEKAEPEEEQEKPLTCKHCNMTFSRWRGFKLHVQLTHLKRLGFICPYCDRSTNSEGLMRQHIRSRHPGCDEKIVENPAAGGPELPEEFWRQEYGIVFPKRNKKRKRRNSGEEVAEKSDSQAQVEPQEKCNMCDFTSTSTTGLKIHMRTHTAKNILKCCYCSFSATANSEMWDHWEINHPFTPYKVEEMSSDISVLSVKVETDKKTTVEDYSNDIIEEEIPDTRQKEAIYYCYYCSFRSKFLDVVQSHWSTEHNQSSLSNDSASTVKSNCPFRYKEVSVSTVKSLLKGQSSRTENPYEMYLPHELETSGTKDDGWICQWCNELCDSEVQMKTHHSMFHSHLPLNFKQHEKSKLSRGYKCPECTFTTTFINVMKNHVTNHINLFKCKYCRKTCCSPREVSNHSVKEHPEMEVKIESIENYEELLDDIMSKVRWYKWHGHNVGKTEDWLATATKTQKAVARKSTARNAFRPSIIPHRINAVAKKSTNPHSRYLISNRQLETKTKQFSYYGAPRSPVNLAKLNTYMVVGGHRMKVNCTTLAQLININPKIVLKDIKYDINNLAMLKKLK</sequence>
<dbReference type="Proteomes" id="UP001642520">
    <property type="component" value="Unassembled WGS sequence"/>
</dbReference>
<feature type="compositionally biased region" description="Basic and acidic residues" evidence="6">
    <location>
        <begin position="1405"/>
        <end position="1423"/>
    </location>
</feature>
<feature type="region of interest" description="Disordered" evidence="6">
    <location>
        <begin position="1625"/>
        <end position="1651"/>
    </location>
</feature>
<feature type="compositionally biased region" description="Basic and acidic residues" evidence="6">
    <location>
        <begin position="2288"/>
        <end position="2297"/>
    </location>
</feature>
<feature type="compositionally biased region" description="Polar residues" evidence="6">
    <location>
        <begin position="2253"/>
        <end position="2266"/>
    </location>
</feature>
<feature type="compositionally biased region" description="Basic and acidic residues" evidence="6">
    <location>
        <begin position="952"/>
        <end position="976"/>
    </location>
</feature>
<feature type="domain" description="C2H2-type" evidence="7">
    <location>
        <begin position="4100"/>
        <end position="4127"/>
    </location>
</feature>
<dbReference type="InterPro" id="IPR036236">
    <property type="entry name" value="Znf_C2H2_sf"/>
</dbReference>
<accession>A0ABP1NDJ1</accession>
<dbReference type="InterPro" id="IPR013087">
    <property type="entry name" value="Znf_C2H2_type"/>
</dbReference>
<feature type="compositionally biased region" description="Basic and acidic residues" evidence="6">
    <location>
        <begin position="3129"/>
        <end position="3153"/>
    </location>
</feature>
<dbReference type="PROSITE" id="PS00028">
    <property type="entry name" value="ZINC_FINGER_C2H2_1"/>
    <property type="match status" value="5"/>
</dbReference>
<evidence type="ECO:0000256" key="6">
    <source>
        <dbReference type="SAM" id="MobiDB-lite"/>
    </source>
</evidence>
<feature type="compositionally biased region" description="Basic and acidic residues" evidence="6">
    <location>
        <begin position="1788"/>
        <end position="1799"/>
    </location>
</feature>
<feature type="region of interest" description="Disordered" evidence="6">
    <location>
        <begin position="3650"/>
        <end position="3671"/>
    </location>
</feature>
<feature type="compositionally biased region" description="Basic and acidic residues" evidence="6">
    <location>
        <begin position="4081"/>
        <end position="4091"/>
    </location>
</feature>
<feature type="compositionally biased region" description="Low complexity" evidence="6">
    <location>
        <begin position="1704"/>
        <end position="1721"/>
    </location>
</feature>
<feature type="compositionally biased region" description="Basic and acidic residues" evidence="6">
    <location>
        <begin position="394"/>
        <end position="418"/>
    </location>
</feature>
<feature type="region of interest" description="Disordered" evidence="6">
    <location>
        <begin position="338"/>
        <end position="448"/>
    </location>
</feature>
<comment type="caution">
    <text evidence="8">The sequence shown here is derived from an EMBL/GenBank/DDBJ whole genome shotgun (WGS) entry which is preliminary data.</text>
</comment>
<feature type="region of interest" description="Disordered" evidence="6">
    <location>
        <begin position="2070"/>
        <end position="2126"/>
    </location>
</feature>
<feature type="compositionally biased region" description="Polar residues" evidence="6">
    <location>
        <begin position="884"/>
        <end position="898"/>
    </location>
</feature>
<feature type="region of interest" description="Disordered" evidence="6">
    <location>
        <begin position="1349"/>
        <end position="1444"/>
    </location>
</feature>
<organism evidence="8 9">
    <name type="scientific">Xylocopa violacea</name>
    <name type="common">Violet carpenter bee</name>
    <name type="synonym">Apis violacea</name>
    <dbReference type="NCBI Taxonomy" id="135666"/>
    <lineage>
        <taxon>Eukaryota</taxon>
        <taxon>Metazoa</taxon>
        <taxon>Ecdysozoa</taxon>
        <taxon>Arthropoda</taxon>
        <taxon>Hexapoda</taxon>
        <taxon>Insecta</taxon>
        <taxon>Pterygota</taxon>
        <taxon>Neoptera</taxon>
        <taxon>Endopterygota</taxon>
        <taxon>Hymenoptera</taxon>
        <taxon>Apocrita</taxon>
        <taxon>Aculeata</taxon>
        <taxon>Apoidea</taxon>
        <taxon>Anthophila</taxon>
        <taxon>Apidae</taxon>
        <taxon>Xylocopa</taxon>
        <taxon>Xylocopa</taxon>
    </lineage>
</organism>
<dbReference type="Pfam" id="PF21538">
    <property type="entry name" value="Med15_M"/>
    <property type="match status" value="1"/>
</dbReference>
<feature type="compositionally biased region" description="Basic and acidic residues" evidence="6">
    <location>
        <begin position="3724"/>
        <end position="3733"/>
    </location>
</feature>
<feature type="compositionally biased region" description="Basic and acidic residues" evidence="6">
    <location>
        <begin position="102"/>
        <end position="132"/>
    </location>
</feature>
<keyword evidence="2" id="KW-0677">Repeat</keyword>
<evidence type="ECO:0000256" key="2">
    <source>
        <dbReference type="ARBA" id="ARBA00022737"/>
    </source>
</evidence>
<feature type="domain" description="C2H2-type" evidence="7">
    <location>
        <begin position="3516"/>
        <end position="3544"/>
    </location>
</feature>
<feature type="region of interest" description="Disordered" evidence="6">
    <location>
        <begin position="472"/>
        <end position="521"/>
    </location>
</feature>
<keyword evidence="4" id="KW-0862">Zinc</keyword>
<evidence type="ECO:0000256" key="3">
    <source>
        <dbReference type="ARBA" id="ARBA00022771"/>
    </source>
</evidence>
<feature type="compositionally biased region" description="Low complexity" evidence="6">
    <location>
        <begin position="1013"/>
        <end position="1022"/>
    </location>
</feature>
<feature type="domain" description="C2H2-type" evidence="7">
    <location>
        <begin position="4016"/>
        <end position="4044"/>
    </location>
</feature>
<protein>
    <recommendedName>
        <fullName evidence="7">C2H2-type domain-containing protein</fullName>
    </recommendedName>
</protein>
<evidence type="ECO:0000313" key="8">
    <source>
        <dbReference type="EMBL" id="CAL7939070.1"/>
    </source>
</evidence>
<feature type="domain" description="C2H2-type" evidence="7">
    <location>
        <begin position="3233"/>
        <end position="3260"/>
    </location>
</feature>
<feature type="compositionally biased region" description="Basic and acidic residues" evidence="6">
    <location>
        <begin position="757"/>
        <end position="766"/>
    </location>
</feature>
<feature type="compositionally biased region" description="Low complexity" evidence="6">
    <location>
        <begin position="2198"/>
        <end position="2214"/>
    </location>
</feature>
<dbReference type="InterPro" id="IPR048385">
    <property type="entry name" value="Med15_central"/>
</dbReference>
<feature type="domain" description="C2H2-type" evidence="7">
    <location>
        <begin position="3823"/>
        <end position="3851"/>
    </location>
</feature>
<feature type="compositionally biased region" description="Basic and acidic residues" evidence="6">
    <location>
        <begin position="1373"/>
        <end position="1384"/>
    </location>
</feature>
<feature type="region of interest" description="Disordered" evidence="6">
    <location>
        <begin position="1003"/>
        <end position="1124"/>
    </location>
</feature>
<feature type="compositionally biased region" description="Polar residues" evidence="6">
    <location>
        <begin position="2456"/>
        <end position="2472"/>
    </location>
</feature>
<evidence type="ECO:0000256" key="1">
    <source>
        <dbReference type="ARBA" id="ARBA00022723"/>
    </source>
</evidence>
<dbReference type="EMBL" id="CAXAJV020001289">
    <property type="protein sequence ID" value="CAL7939070.1"/>
    <property type="molecule type" value="Genomic_DNA"/>
</dbReference>
<dbReference type="Gene3D" id="3.30.160.60">
    <property type="entry name" value="Classic Zinc Finger"/>
    <property type="match status" value="6"/>
</dbReference>
<feature type="compositionally biased region" description="Basic and acidic residues" evidence="6">
    <location>
        <begin position="1104"/>
        <end position="1124"/>
    </location>
</feature>
<name>A0ABP1NDJ1_XYLVO</name>
<feature type="region of interest" description="Disordered" evidence="6">
    <location>
        <begin position="1589"/>
        <end position="1608"/>
    </location>
</feature>
<feature type="domain" description="C2H2-type" evidence="7">
    <location>
        <begin position="3451"/>
        <end position="3481"/>
    </location>
</feature>
<keyword evidence="3 5" id="KW-0863">Zinc-finger</keyword>
<evidence type="ECO:0000313" key="9">
    <source>
        <dbReference type="Proteomes" id="UP001642520"/>
    </source>
</evidence>
<feature type="compositionally biased region" description="Basic and acidic residues" evidence="6">
    <location>
        <begin position="1224"/>
        <end position="1249"/>
    </location>
</feature>
<feature type="compositionally biased region" description="Low complexity" evidence="6">
    <location>
        <begin position="3885"/>
        <end position="3900"/>
    </location>
</feature>
<feature type="compositionally biased region" description="Basic and acidic residues" evidence="6">
    <location>
        <begin position="168"/>
        <end position="180"/>
    </location>
</feature>
<dbReference type="InterPro" id="IPR050688">
    <property type="entry name" value="Zinc_finger/UBP_domain"/>
</dbReference>
<feature type="region of interest" description="Disordered" evidence="6">
    <location>
        <begin position="1524"/>
        <end position="1579"/>
    </location>
</feature>
<dbReference type="SMART" id="SM00355">
    <property type="entry name" value="ZnF_C2H2"/>
    <property type="match status" value="29"/>
</dbReference>
<feature type="compositionally biased region" description="Low complexity" evidence="6">
    <location>
        <begin position="361"/>
        <end position="382"/>
    </location>
</feature>
<dbReference type="SUPFAM" id="SSF57667">
    <property type="entry name" value="beta-beta-alpha zinc fingers"/>
    <property type="match status" value="2"/>
</dbReference>
<feature type="region of interest" description="Disordered" evidence="6">
    <location>
        <begin position="2192"/>
        <end position="2218"/>
    </location>
</feature>